<dbReference type="EMBL" id="CP031150">
    <property type="protein sequence ID" value="AXG06420.1"/>
    <property type="molecule type" value="Genomic_DNA"/>
</dbReference>
<feature type="domain" description="Bacterioopsin transcriptional activator GAF and HTH associated" evidence="4">
    <location>
        <begin position="6"/>
        <end position="132"/>
    </location>
</feature>
<evidence type="ECO:0000313" key="7">
    <source>
        <dbReference type="Proteomes" id="UP000252985"/>
    </source>
</evidence>
<dbReference type="EMBL" id="CP031148">
    <property type="protein sequence ID" value="AXG09839.1"/>
    <property type="molecule type" value="Genomic_DNA"/>
</dbReference>
<keyword evidence="1" id="KW-0805">Transcription regulation</keyword>
<evidence type="ECO:0000259" key="3">
    <source>
        <dbReference type="Pfam" id="PF04967"/>
    </source>
</evidence>
<dbReference type="GO" id="GO:0003677">
    <property type="term" value="F:DNA binding"/>
    <property type="evidence" value="ECO:0007669"/>
    <property type="project" value="UniProtKB-KW"/>
</dbReference>
<evidence type="ECO:0000259" key="4">
    <source>
        <dbReference type="Pfam" id="PF15915"/>
    </source>
</evidence>
<evidence type="ECO:0000313" key="8">
    <source>
        <dbReference type="Proteomes" id="UP000253273"/>
    </source>
</evidence>
<organism evidence="5 8">
    <name type="scientific">Haloplanus rubicundus</name>
    <dbReference type="NCBI Taxonomy" id="1547898"/>
    <lineage>
        <taxon>Archaea</taxon>
        <taxon>Methanobacteriati</taxon>
        <taxon>Methanobacteriota</taxon>
        <taxon>Stenosarchaea group</taxon>
        <taxon>Halobacteria</taxon>
        <taxon>Halobacteriales</taxon>
        <taxon>Haloferacaceae</taxon>
        <taxon>Haloplanus</taxon>
    </lineage>
</organism>
<dbReference type="OrthoDB" id="194721at2157"/>
<keyword evidence="8" id="KW-1185">Reference proteome</keyword>
<dbReference type="InterPro" id="IPR007050">
    <property type="entry name" value="HTH_bacterioopsin"/>
</dbReference>
<reference evidence="6 7" key="1">
    <citation type="submission" date="2018-07" db="EMBL/GenBank/DDBJ databases">
        <title>Genome sequences of Haloplanus sp. CBA1112.</title>
        <authorList>
            <person name="Kim Y.B."/>
            <person name="Roh S.W."/>
        </authorList>
    </citation>
    <scope>NUCLEOTIDE SEQUENCE [LARGE SCALE GENOMIC DNA]</scope>
    <source>
        <strain evidence="6 7">CBA1112</strain>
    </source>
</reference>
<dbReference type="KEGG" id="haq:DU484_08260"/>
<dbReference type="Proteomes" id="UP000253273">
    <property type="component" value="Chromosome"/>
</dbReference>
<dbReference type="PANTHER" id="PTHR34236:SF1">
    <property type="entry name" value="DIMETHYL SULFOXIDE REDUCTASE TRANSCRIPTIONAL ACTIVATOR"/>
    <property type="match status" value="1"/>
</dbReference>
<reference evidence="5 8" key="2">
    <citation type="submission" date="2018-07" db="EMBL/GenBank/DDBJ databases">
        <title>Genome sequences of Haloplanus sp. CBA1113.</title>
        <authorList>
            <person name="Kim Y.B."/>
            <person name="Roh S.W."/>
        </authorList>
    </citation>
    <scope>NUCLEOTIDE SEQUENCE [LARGE SCALE GENOMIC DNA]</scope>
    <source>
        <strain evidence="5 8">CBA1113</strain>
    </source>
</reference>
<evidence type="ECO:0000256" key="1">
    <source>
        <dbReference type="ARBA" id="ARBA00023015"/>
    </source>
</evidence>
<dbReference type="KEGG" id="haj:DU500_08300"/>
<evidence type="ECO:0000313" key="5">
    <source>
        <dbReference type="EMBL" id="AXG06420.1"/>
    </source>
</evidence>
<dbReference type="InterPro" id="IPR031803">
    <property type="entry name" value="BAT_GAF/HTH-assoc"/>
</dbReference>
<proteinExistence type="predicted"/>
<dbReference type="PANTHER" id="PTHR34236">
    <property type="entry name" value="DIMETHYL SULFOXIDE REDUCTASE TRANSCRIPTIONAL ACTIVATOR"/>
    <property type="match status" value="1"/>
</dbReference>
<keyword evidence="2" id="KW-0804">Transcription</keyword>
<feature type="domain" description="HTH bat-type" evidence="3">
    <location>
        <begin position="156"/>
        <end position="207"/>
    </location>
</feature>
<protein>
    <submittedName>
        <fullName evidence="5">DNA-binding protein</fullName>
    </submittedName>
</protein>
<sequence>MAVIAEFTIDSDQFILGQVLALDPDTHVEMERVVPASGRVMPYVWVQGGDLDAFEAAIRASEYVQGLTALDVVEDSALYRVEWDEQVESLIYGMAETNATILEAAGNEKWHFRIRFDDHSGMTGFHNYCTSHEIRFQLDRVYTLAEDQDGGYSFDLTKAQRSALVTAVQDGYFEVPRRTTLGAVGEKLGVTEQSVSENLRRGANKVLRKSLLSPSAADLRR</sequence>
<evidence type="ECO:0000256" key="2">
    <source>
        <dbReference type="ARBA" id="ARBA00023163"/>
    </source>
</evidence>
<dbReference type="RefSeq" id="WP_114585559.1">
    <property type="nucleotide sequence ID" value="NZ_CP031150.1"/>
</dbReference>
<dbReference type="GeneID" id="37283379"/>
<keyword evidence="5" id="KW-0238">DNA-binding</keyword>
<gene>
    <name evidence="6" type="ORF">DU484_08260</name>
    <name evidence="5" type="ORF">DU500_08300</name>
</gene>
<accession>A0A345E2J8</accession>
<dbReference type="AlphaFoldDB" id="A0A345E2J8"/>
<evidence type="ECO:0000313" key="6">
    <source>
        <dbReference type="EMBL" id="AXG09839.1"/>
    </source>
</evidence>
<name>A0A345E2J8_9EURY</name>
<dbReference type="Pfam" id="PF04967">
    <property type="entry name" value="HTH_10"/>
    <property type="match status" value="1"/>
</dbReference>
<dbReference type="Pfam" id="PF15915">
    <property type="entry name" value="BAT"/>
    <property type="match status" value="1"/>
</dbReference>
<dbReference type="Proteomes" id="UP000252985">
    <property type="component" value="Chromosome"/>
</dbReference>
<accession>A0A345ECB7</accession>